<protein>
    <recommendedName>
        <fullName evidence="3">E3 ubiquitin-protein ligase E3D</fullName>
        <ecNumber evidence="2">2.3.2.26</ecNumber>
    </recommendedName>
    <alternativeName>
        <fullName evidence="6">HECT-type E3 ubiquitin transferase E3D</fullName>
    </alternativeName>
    <alternativeName>
        <fullName evidence="5">UbcH10-binding protein with a HECT-like domain</fullName>
    </alternativeName>
    <alternativeName>
        <fullName evidence="4">Ubiquitin-conjugating enzyme E2C-binding protein</fullName>
    </alternativeName>
</protein>
<evidence type="ECO:0000256" key="4">
    <source>
        <dbReference type="ARBA" id="ARBA00029737"/>
    </source>
</evidence>
<dbReference type="GO" id="GO:0031624">
    <property type="term" value="F:ubiquitin conjugating enzyme binding"/>
    <property type="evidence" value="ECO:0007669"/>
    <property type="project" value="TreeGrafter"/>
</dbReference>
<evidence type="ECO:0000256" key="5">
    <source>
        <dbReference type="ARBA" id="ARBA00032234"/>
    </source>
</evidence>
<reference evidence="11" key="1">
    <citation type="submission" date="2017-02" db="UniProtKB">
        <authorList>
            <consortium name="WormBaseParasite"/>
        </authorList>
    </citation>
    <scope>IDENTIFICATION</scope>
</reference>
<evidence type="ECO:0000256" key="3">
    <source>
        <dbReference type="ARBA" id="ARBA00013646"/>
    </source>
</evidence>
<gene>
    <name evidence="9" type="ORF">ACOC_LOCUS9349</name>
</gene>
<dbReference type="GO" id="GO:0005634">
    <property type="term" value="C:nucleus"/>
    <property type="evidence" value="ECO:0007669"/>
    <property type="project" value="TreeGrafter"/>
</dbReference>
<organism evidence="11">
    <name type="scientific">Angiostrongylus costaricensis</name>
    <name type="common">Nematode worm</name>
    <dbReference type="NCBI Taxonomy" id="334426"/>
    <lineage>
        <taxon>Eukaryota</taxon>
        <taxon>Metazoa</taxon>
        <taxon>Ecdysozoa</taxon>
        <taxon>Nematoda</taxon>
        <taxon>Chromadorea</taxon>
        <taxon>Rhabditida</taxon>
        <taxon>Rhabditina</taxon>
        <taxon>Rhabditomorpha</taxon>
        <taxon>Strongyloidea</taxon>
        <taxon>Metastrongylidae</taxon>
        <taxon>Angiostrongylus</taxon>
    </lineage>
</organism>
<dbReference type="EC" id="2.3.2.26" evidence="2"/>
<evidence type="ECO:0000313" key="9">
    <source>
        <dbReference type="EMBL" id="VDM60934.1"/>
    </source>
</evidence>
<evidence type="ECO:0000256" key="6">
    <source>
        <dbReference type="ARBA" id="ARBA00032298"/>
    </source>
</evidence>
<dbReference type="EMBL" id="UYYA01004282">
    <property type="protein sequence ID" value="VDM60934.1"/>
    <property type="molecule type" value="Genomic_DNA"/>
</dbReference>
<dbReference type="PANTHER" id="PTHR31531:SF2">
    <property type="entry name" value="E3 UBIQUITIN-PROTEIN LIGASE E3D"/>
    <property type="match status" value="1"/>
</dbReference>
<comment type="function">
    <text evidence="7">E3 ubiquitin-protein ligase which accepts ubiquitin from specific E2 ubiquitin-conjugating enzymes, and transfers it to substrates, generally promoting their degradation by the proteasome. Independently of its E3 ubiquitin-protein ligase activity, acts as an inhibitor of CPSF3 endonuclease activity by blocking CPSF3 active site.</text>
</comment>
<evidence type="ECO:0000256" key="2">
    <source>
        <dbReference type="ARBA" id="ARBA00012485"/>
    </source>
</evidence>
<dbReference type="AlphaFoldDB" id="A0A0R3PU23"/>
<comment type="catalytic activity">
    <reaction evidence="1">
        <text>S-ubiquitinyl-[E2 ubiquitin-conjugating enzyme]-L-cysteine + [acceptor protein]-L-lysine = [E2 ubiquitin-conjugating enzyme]-L-cysteine + N(6)-ubiquitinyl-[acceptor protein]-L-lysine.</text>
        <dbReference type="EC" id="2.3.2.26"/>
    </reaction>
</comment>
<evidence type="ECO:0000313" key="10">
    <source>
        <dbReference type="Proteomes" id="UP000267027"/>
    </source>
</evidence>
<dbReference type="OrthoDB" id="5795359at2759"/>
<proteinExistence type="predicted"/>
<dbReference type="GO" id="GO:0005829">
    <property type="term" value="C:cytosol"/>
    <property type="evidence" value="ECO:0007669"/>
    <property type="project" value="TreeGrafter"/>
</dbReference>
<dbReference type="GO" id="GO:0051865">
    <property type="term" value="P:protein autoubiquitination"/>
    <property type="evidence" value="ECO:0007669"/>
    <property type="project" value="TreeGrafter"/>
</dbReference>
<evidence type="ECO:0000313" key="11">
    <source>
        <dbReference type="WBParaSite" id="ACOC_0000934801-mRNA-1"/>
    </source>
</evidence>
<accession>A0A0R3PU23</accession>
<dbReference type="GO" id="GO:0043161">
    <property type="term" value="P:proteasome-mediated ubiquitin-dependent protein catabolic process"/>
    <property type="evidence" value="ECO:0007669"/>
    <property type="project" value="TreeGrafter"/>
</dbReference>
<dbReference type="GO" id="GO:0061630">
    <property type="term" value="F:ubiquitin protein ligase activity"/>
    <property type="evidence" value="ECO:0007669"/>
    <property type="project" value="UniProtKB-EC"/>
</dbReference>
<sequence length="318" mass="35318">MCSEWHARSFFLELKPRAELASLFVDCPPDDFSKCSQEAGDGNNKENGALDMIRVSEHSVELGIPLVAAESLRLEQKLTRYRASISDLTFYPQSLCASTWADNHRIFMCKLHVEAGGKPLDKGVSNDGVFLCKGCHTELGTVVKNCREIVLLHHSVCTLTVNAKSFLKTRFSDMSIFFAQLVLSSCEAQSSLKLVVRSLNKTPHLLIWLLDSYIVAAMGELRDEENEGPQRNLVFVMSVHEIRPFPAVKMLYKVFDAQSAASDPRANGEDSSVGLVNVPFGCCIQLIEHLLLSSHSLPVPCRSVGQFYVGFLKMAEFV</sequence>
<dbReference type="PANTHER" id="PTHR31531">
    <property type="entry name" value="E3 UBIQUITIN-PROTEIN LIGASE E3D FAMILY MEMBER"/>
    <property type="match status" value="1"/>
</dbReference>
<dbReference type="WBParaSite" id="ACOC_0000934801-mRNA-1">
    <property type="protein sequence ID" value="ACOC_0000934801-mRNA-1"/>
    <property type="gene ID" value="ACOC_0000934801"/>
</dbReference>
<dbReference type="GO" id="GO:0000151">
    <property type="term" value="C:ubiquitin ligase complex"/>
    <property type="evidence" value="ECO:0007669"/>
    <property type="project" value="TreeGrafter"/>
</dbReference>
<dbReference type="Pfam" id="PF09814">
    <property type="entry name" value="HECT_2"/>
    <property type="match status" value="1"/>
</dbReference>
<name>A0A0R3PU23_ANGCS</name>
<dbReference type="Proteomes" id="UP000267027">
    <property type="component" value="Unassembled WGS sequence"/>
</dbReference>
<evidence type="ECO:0000256" key="1">
    <source>
        <dbReference type="ARBA" id="ARBA00000885"/>
    </source>
</evidence>
<dbReference type="GO" id="GO:0006513">
    <property type="term" value="P:protein monoubiquitination"/>
    <property type="evidence" value="ECO:0007669"/>
    <property type="project" value="TreeGrafter"/>
</dbReference>
<evidence type="ECO:0000256" key="8">
    <source>
        <dbReference type="ARBA" id="ARBA00064185"/>
    </source>
</evidence>
<reference evidence="9 10" key="2">
    <citation type="submission" date="2018-11" db="EMBL/GenBank/DDBJ databases">
        <authorList>
            <consortium name="Pathogen Informatics"/>
        </authorList>
    </citation>
    <scope>NUCLEOTIDE SEQUENCE [LARGE SCALE GENOMIC DNA]</scope>
    <source>
        <strain evidence="9 10">Costa Rica</strain>
    </source>
</reference>
<dbReference type="InterPro" id="IPR019193">
    <property type="entry name" value="UBQ-conj_enz_E2-bd_prot"/>
</dbReference>
<comment type="subunit">
    <text evidence="8">Interacts with UBE2C/UbcH10 (E2 ubiquitin-conjugating enzyme). In vitro, interacts with cyclin-B.</text>
</comment>
<dbReference type="GO" id="GO:0000209">
    <property type="term" value="P:protein polyubiquitination"/>
    <property type="evidence" value="ECO:0007669"/>
    <property type="project" value="TreeGrafter"/>
</dbReference>
<dbReference type="STRING" id="334426.A0A0R3PU23"/>
<dbReference type="GO" id="GO:0030332">
    <property type="term" value="F:cyclin binding"/>
    <property type="evidence" value="ECO:0007669"/>
    <property type="project" value="TreeGrafter"/>
</dbReference>
<evidence type="ECO:0000256" key="7">
    <source>
        <dbReference type="ARBA" id="ARBA00053831"/>
    </source>
</evidence>
<keyword evidence="10" id="KW-1185">Reference proteome</keyword>